<feature type="chain" id="PRO_5003212503" description="Secreted protein" evidence="2">
    <location>
        <begin position="36"/>
        <end position="202"/>
    </location>
</feature>
<name>E6WWD4_PSEUU</name>
<evidence type="ECO:0000313" key="3">
    <source>
        <dbReference type="EMBL" id="ADV28411.1"/>
    </source>
</evidence>
<dbReference type="Proteomes" id="UP000008632">
    <property type="component" value="Chromosome"/>
</dbReference>
<dbReference type="AlphaFoldDB" id="E6WWD4"/>
<gene>
    <name evidence="3" type="ordered locus">Psesu_2579</name>
</gene>
<organism evidence="3 4">
    <name type="scientific">Pseudoxanthomonas suwonensis (strain 11-1)</name>
    <dbReference type="NCBI Taxonomy" id="743721"/>
    <lineage>
        <taxon>Bacteria</taxon>
        <taxon>Pseudomonadati</taxon>
        <taxon>Pseudomonadota</taxon>
        <taxon>Gammaproteobacteria</taxon>
        <taxon>Lysobacterales</taxon>
        <taxon>Lysobacteraceae</taxon>
        <taxon>Pseudoxanthomonas</taxon>
    </lineage>
</organism>
<proteinExistence type="predicted"/>
<dbReference type="EMBL" id="CP002446">
    <property type="protein sequence ID" value="ADV28411.1"/>
    <property type="molecule type" value="Genomic_DNA"/>
</dbReference>
<reference evidence="3 4" key="1">
    <citation type="submission" date="2011-01" db="EMBL/GenBank/DDBJ databases">
        <title>Complete sequence of Pseudoxanthomonas suwonensis 11-1.</title>
        <authorList>
            <consortium name="US DOE Joint Genome Institute"/>
            <person name="Lucas S."/>
            <person name="Copeland A."/>
            <person name="Lapidus A."/>
            <person name="Cheng J.-F."/>
            <person name="Goodwin L."/>
            <person name="Pitluck S."/>
            <person name="Teshima H."/>
            <person name="Detter J.C."/>
            <person name="Han C."/>
            <person name="Tapia R."/>
            <person name="Land M."/>
            <person name="Hauser L."/>
            <person name="Kyrpides N."/>
            <person name="Ivanova N."/>
            <person name="Ovchinnikova G."/>
            <person name="Siebers A.K."/>
            <person name="Allgaier M."/>
            <person name="Thelen M.P."/>
            <person name="Hugenholtz P."/>
            <person name="Gladden J."/>
            <person name="Woyke T."/>
        </authorList>
    </citation>
    <scope>NUCLEOTIDE SEQUENCE [LARGE SCALE GENOMIC DNA]</scope>
    <source>
        <strain evidence="4">11-1</strain>
    </source>
</reference>
<evidence type="ECO:0000313" key="4">
    <source>
        <dbReference type="Proteomes" id="UP000008632"/>
    </source>
</evidence>
<accession>E6WWD4</accession>
<dbReference type="eggNOG" id="ENOG50315RY">
    <property type="taxonomic scope" value="Bacteria"/>
</dbReference>
<dbReference type="HOGENOM" id="CLU_1353695_0_0_6"/>
<sequence>MPTTHGALEDRPMRIHLLTACLGLALVATAPRAMADEPPAMEAGSAQAVGEGDERTALDLSLPQSERAGYRNDPPGTWYGDTSGVPADSGNLLAKRRHACPTAPDGKETDITGEFEAGIGYAKRGGNLNWQAATVNYCKEYATEDGGSGTVNLQLNVGNYDGPAMPYGPVFGPLPPGHHAPGWGPYGESYRPAPGPRPGGRR</sequence>
<dbReference type="KEGG" id="psu:Psesu_2579"/>
<feature type="region of interest" description="Disordered" evidence="1">
    <location>
        <begin position="181"/>
        <end position="202"/>
    </location>
</feature>
<dbReference type="RefSeq" id="WP_013536237.1">
    <property type="nucleotide sequence ID" value="NC_014924.1"/>
</dbReference>
<dbReference type="STRING" id="743721.Psesu_2579"/>
<feature type="compositionally biased region" description="Pro residues" evidence="1">
    <location>
        <begin position="193"/>
        <end position="202"/>
    </location>
</feature>
<evidence type="ECO:0000256" key="2">
    <source>
        <dbReference type="SAM" id="SignalP"/>
    </source>
</evidence>
<evidence type="ECO:0000256" key="1">
    <source>
        <dbReference type="SAM" id="MobiDB-lite"/>
    </source>
</evidence>
<evidence type="ECO:0008006" key="5">
    <source>
        <dbReference type="Google" id="ProtNLM"/>
    </source>
</evidence>
<feature type="signal peptide" evidence="2">
    <location>
        <begin position="1"/>
        <end position="35"/>
    </location>
</feature>
<keyword evidence="4" id="KW-1185">Reference proteome</keyword>
<feature type="region of interest" description="Disordered" evidence="1">
    <location>
        <begin position="61"/>
        <end position="85"/>
    </location>
</feature>
<protein>
    <recommendedName>
        <fullName evidence="5">Secreted protein</fullName>
    </recommendedName>
</protein>
<keyword evidence="2" id="KW-0732">Signal</keyword>